<gene>
    <name evidence="1" type="ORF">FILTAD_00740</name>
</gene>
<accession>A0A3P5X546</accession>
<sequence length="150" mass="16766">MPTIKLDTFIEAPVTVCFDLARNVTVHTETTASTKESAIGGFTEGLLNLGDSVTWEATHFGVKQKLTAKIIAMDEPHMFIDVMVKGAFHSFTHTHEFIENETGTIMKDTFDYTSPFGILGKLADKLFLENYMRKFIGSRAKELKKISEKG</sequence>
<dbReference type="InterPro" id="IPR023393">
    <property type="entry name" value="START-like_dom_sf"/>
</dbReference>
<dbReference type="Proteomes" id="UP000270468">
    <property type="component" value="Unassembled WGS sequence"/>
</dbReference>
<name>A0A3P5X546_9BACL</name>
<dbReference type="AlphaFoldDB" id="A0A3P5X546"/>
<proteinExistence type="predicted"/>
<dbReference type="EMBL" id="UXAV01000021">
    <property type="protein sequence ID" value="VDC22394.1"/>
    <property type="molecule type" value="Genomic_DNA"/>
</dbReference>
<dbReference type="CDD" id="cd07820">
    <property type="entry name" value="SRPBCC_3"/>
    <property type="match status" value="1"/>
</dbReference>
<dbReference type="RefSeq" id="WP_124069180.1">
    <property type="nucleotide sequence ID" value="NZ_CBCRXF010000020.1"/>
</dbReference>
<protein>
    <recommendedName>
        <fullName evidence="3">Polyketide cyclase / dehydrase and lipid transport</fullName>
    </recommendedName>
</protein>
<dbReference type="Gene3D" id="3.30.530.20">
    <property type="match status" value="1"/>
</dbReference>
<organism evidence="1 2">
    <name type="scientific">Filibacter tadaridae</name>
    <dbReference type="NCBI Taxonomy" id="2483811"/>
    <lineage>
        <taxon>Bacteria</taxon>
        <taxon>Bacillati</taxon>
        <taxon>Bacillota</taxon>
        <taxon>Bacilli</taxon>
        <taxon>Bacillales</taxon>
        <taxon>Caryophanaceae</taxon>
        <taxon>Filibacter</taxon>
    </lineage>
</organism>
<evidence type="ECO:0000313" key="1">
    <source>
        <dbReference type="EMBL" id="VDC22394.1"/>
    </source>
</evidence>
<keyword evidence="2" id="KW-1185">Reference proteome</keyword>
<dbReference type="SUPFAM" id="SSF55961">
    <property type="entry name" value="Bet v1-like"/>
    <property type="match status" value="1"/>
</dbReference>
<reference evidence="1 2" key="1">
    <citation type="submission" date="2018-11" db="EMBL/GenBank/DDBJ databases">
        <authorList>
            <person name="Criscuolo A."/>
        </authorList>
    </citation>
    <scope>NUCLEOTIDE SEQUENCE [LARGE SCALE GENOMIC DNA]</scope>
    <source>
        <strain evidence="1">ATB-66</strain>
    </source>
</reference>
<evidence type="ECO:0008006" key="3">
    <source>
        <dbReference type="Google" id="ProtNLM"/>
    </source>
</evidence>
<evidence type="ECO:0000313" key="2">
    <source>
        <dbReference type="Proteomes" id="UP000270468"/>
    </source>
</evidence>
<dbReference type="OrthoDB" id="9801773at2"/>